<dbReference type="Proteomes" id="UP000002363">
    <property type="component" value="Chromosome"/>
</dbReference>
<dbReference type="AlphaFoldDB" id="A0A0H3CKQ7"/>
<evidence type="ECO:0000313" key="1">
    <source>
        <dbReference type="EMBL" id="ADF61138.1"/>
    </source>
</evidence>
<organism evidence="1 2">
    <name type="scientific">Enterobacter cloacae subsp. cloacae (strain ATCC 13047 / DSM 30054 / NBRC 13535 / NCTC 10005 / WDCM 00083 / NCDC 279-56)</name>
    <dbReference type="NCBI Taxonomy" id="716541"/>
    <lineage>
        <taxon>Bacteria</taxon>
        <taxon>Pseudomonadati</taxon>
        <taxon>Pseudomonadota</taxon>
        <taxon>Gammaproteobacteria</taxon>
        <taxon>Enterobacterales</taxon>
        <taxon>Enterobacteriaceae</taxon>
        <taxon>Enterobacter</taxon>
        <taxon>Enterobacter cloacae complex</taxon>
    </lineage>
</organism>
<protein>
    <submittedName>
        <fullName evidence="1">Uncharacterized protein</fullName>
    </submittedName>
</protein>
<proteinExistence type="predicted"/>
<gene>
    <name evidence="1" type="ordered locus">ECL_01579</name>
</gene>
<keyword evidence="2" id="KW-1185">Reference proteome</keyword>
<sequence>MNRLLKHTLKKTRVMFNSCMLKKELLITTRLIFSQRSHDKFAIL</sequence>
<dbReference type="KEGG" id="enc:ECL_01579"/>
<dbReference type="HOGENOM" id="CLU_3215693_0_0_6"/>
<name>A0A0H3CKQ7_ENTCC</name>
<reference evidence="1 2" key="1">
    <citation type="journal article" date="2010" name="J. Bacteriol.">
        <title>Complete genome sequence of Enterobacter cloacae subsp. cloacae type strain ATCC 13047.</title>
        <authorList>
            <person name="Ren Y."/>
            <person name="Ren Y."/>
            <person name="Zhou Z."/>
            <person name="Guo X."/>
            <person name="Li Y."/>
            <person name="Feng L."/>
            <person name="Wang L."/>
        </authorList>
    </citation>
    <scope>NUCLEOTIDE SEQUENCE [LARGE SCALE GENOMIC DNA]</scope>
    <source>
        <strain evidence="2">ATCC 13047 / DSM 30054 / NBRC 13535 / NCTC 10005 / WDCM 00083 / NCDC 279-56</strain>
    </source>
</reference>
<dbReference type="EMBL" id="CP001918">
    <property type="protein sequence ID" value="ADF61138.1"/>
    <property type="molecule type" value="Genomic_DNA"/>
</dbReference>
<dbReference type="EnsemblBacteria" id="ADF61138">
    <property type="protein sequence ID" value="ADF61138"/>
    <property type="gene ID" value="ECL_01579"/>
</dbReference>
<evidence type="ECO:0000313" key="2">
    <source>
        <dbReference type="Proteomes" id="UP000002363"/>
    </source>
</evidence>
<accession>A0A0H3CKQ7</accession>